<keyword evidence="1" id="KW-0472">Membrane</keyword>
<gene>
    <name evidence="2" type="ORF">ACFQ1S_37540</name>
</gene>
<reference evidence="3" key="1">
    <citation type="journal article" date="2019" name="Int. J. Syst. Evol. Microbiol.">
        <title>The Global Catalogue of Microorganisms (GCM) 10K type strain sequencing project: providing services to taxonomists for standard genome sequencing and annotation.</title>
        <authorList>
            <consortium name="The Broad Institute Genomics Platform"/>
            <consortium name="The Broad Institute Genome Sequencing Center for Infectious Disease"/>
            <person name="Wu L."/>
            <person name="Ma J."/>
        </authorList>
    </citation>
    <scope>NUCLEOTIDE SEQUENCE [LARGE SCALE GENOMIC DNA]</scope>
    <source>
        <strain evidence="3">JCM 31486</strain>
    </source>
</reference>
<evidence type="ECO:0000313" key="3">
    <source>
        <dbReference type="Proteomes" id="UP001597045"/>
    </source>
</evidence>
<evidence type="ECO:0000313" key="2">
    <source>
        <dbReference type="EMBL" id="MFD1050835.1"/>
    </source>
</evidence>
<feature type="transmembrane region" description="Helical" evidence="1">
    <location>
        <begin position="6"/>
        <end position="27"/>
    </location>
</feature>
<dbReference type="EMBL" id="JBHTIS010003127">
    <property type="protein sequence ID" value="MFD1050835.1"/>
    <property type="molecule type" value="Genomic_DNA"/>
</dbReference>
<accession>A0ABW3MJR7</accession>
<keyword evidence="3" id="KW-1185">Reference proteome</keyword>
<keyword evidence="1" id="KW-0812">Transmembrane</keyword>
<organism evidence="2 3">
    <name type="scientific">Kibdelosporangium lantanae</name>
    <dbReference type="NCBI Taxonomy" id="1497396"/>
    <lineage>
        <taxon>Bacteria</taxon>
        <taxon>Bacillati</taxon>
        <taxon>Actinomycetota</taxon>
        <taxon>Actinomycetes</taxon>
        <taxon>Pseudonocardiales</taxon>
        <taxon>Pseudonocardiaceae</taxon>
        <taxon>Kibdelosporangium</taxon>
    </lineage>
</organism>
<comment type="caution">
    <text evidence="2">The sequence shown here is derived from an EMBL/GenBank/DDBJ whole genome shotgun (WGS) entry which is preliminary data.</text>
</comment>
<proteinExistence type="predicted"/>
<protein>
    <submittedName>
        <fullName evidence="2">Uncharacterized protein</fullName>
    </submittedName>
</protein>
<keyword evidence="1" id="KW-1133">Transmembrane helix</keyword>
<evidence type="ECO:0000256" key="1">
    <source>
        <dbReference type="SAM" id="Phobius"/>
    </source>
</evidence>
<dbReference type="Proteomes" id="UP001597045">
    <property type="component" value="Unassembled WGS sequence"/>
</dbReference>
<sequence length="57" mass="6012">MTGDVVMFSAGVAMMVLALAALVMVLLSDRHGDQDQTSAEEPVVSDHDGLPRILTTV</sequence>
<name>A0ABW3MJR7_9PSEU</name>